<dbReference type="PANTHER" id="PTHR13817">
    <property type="entry name" value="TITIN"/>
    <property type="match status" value="1"/>
</dbReference>
<sequence>ADTETGCLTPEELAELVEEVGGLETAKGAPADLKLKAVSPLQAKATWSSVKGARGYLVEYRVGDGEWIIKHERTTGLSATINALPEEKITVRVSSIKGEQASEPSTASLTLPDSALKNPSFEEDWTAWTPYYSSPYISSGKSHTGTKSLVIDKPAGASQIVTVPAGTPVLSYWSTRPVSIEMGGKTIPSAPTTKEGDWVQYRADISAVTGTATTLRMIATEYYATYVDDVALGGAVEADAPASLAVTSKLGKATATWAQPAFTGGTPITEYTVTAWLDGEAKGSATVDGAQRSATVDGLTIGKSHTFTITATNTAGESVASDHYGPVEINAGHISNPGFEQDTQTWKLRGSATASTLNSHSGTKSMSMQYNGQSGTEIQQAIAIPENATVLTYWSTAGSMEVKLNNGLRTPVVMAQGENGWVQYKLAVADLVGKTATLGIEAKSGSVRFFLDDFALVGATVPDAPTAVAASSRLETATVTWTSPIFGGGTPVTSYTATAWAAGKAVSSVDVAPGMRSATFNDLKLGSEYTFTVTASNDRGESSKSASTPALQVASGPIANPGFEQGLEAWTTLYNASSSTGAAHSGVQSFYSGPSSGWGPGRVTQAVVIPTDKPLLTYWATGPAQAYLAGNTRTSFVLQTDGIWTQYGVDLNANKGEARTIGLASLNGGVYFDDIEFKAPVAPWAPTGVSASSKDSKATVTWSAPAVTGGAPVTSYKVTAWSGGAARDSVTTTALSATLTGLTTGSSYTFTVEAVNAAGTSVKSDAYGPVEIWAGAFANASFEYGMAGWEKSGDNVSFPKVARTGTYSLLGSGMYGGIRQTVDVPVTATSLTFWAKGTPSVKPNDYTNKVMAATALETVDGWTKYSINIAASKGKTARYWFGGNGAYYDDINIE</sequence>
<keyword evidence="2" id="KW-0378">Hydrolase</keyword>
<dbReference type="GO" id="GO:0000272">
    <property type="term" value="P:polysaccharide catabolic process"/>
    <property type="evidence" value="ECO:0007669"/>
    <property type="project" value="UniProtKB-KW"/>
</dbReference>
<evidence type="ECO:0000256" key="2">
    <source>
        <dbReference type="ARBA" id="ARBA00023295"/>
    </source>
</evidence>
<dbReference type="InterPro" id="IPR050964">
    <property type="entry name" value="Striated_Muscle_Regulatory"/>
</dbReference>
<evidence type="ECO:0000256" key="1">
    <source>
        <dbReference type="ARBA" id="ARBA00022737"/>
    </source>
</evidence>
<dbReference type="PROSITE" id="PS50853">
    <property type="entry name" value="FN3"/>
    <property type="match status" value="4"/>
</dbReference>
<gene>
    <name evidence="5" type="ORF">LJ757_18920</name>
</gene>
<dbReference type="Proteomes" id="UP001139158">
    <property type="component" value="Unassembled WGS sequence"/>
</dbReference>
<dbReference type="AlphaFoldDB" id="A0A9X1SEF9"/>
<feature type="domain" description="Fibronectin type-III" evidence="4">
    <location>
        <begin position="240"/>
        <end position="332"/>
    </location>
</feature>
<dbReference type="SMART" id="SM00060">
    <property type="entry name" value="FN3"/>
    <property type="match status" value="4"/>
</dbReference>
<evidence type="ECO:0000313" key="5">
    <source>
        <dbReference type="EMBL" id="MCC3299832.1"/>
    </source>
</evidence>
<keyword evidence="6" id="KW-1185">Reference proteome</keyword>
<keyword evidence="2" id="KW-0326">Glycosidase</keyword>
<evidence type="ECO:0000313" key="6">
    <source>
        <dbReference type="Proteomes" id="UP001139158"/>
    </source>
</evidence>
<dbReference type="Pfam" id="PF00041">
    <property type="entry name" value="fn3"/>
    <property type="match status" value="3"/>
</dbReference>
<dbReference type="Gene3D" id="2.60.120.260">
    <property type="entry name" value="Galactose-binding domain-like"/>
    <property type="match status" value="4"/>
</dbReference>
<feature type="domain" description="Fibronectin type-III" evidence="4">
    <location>
        <begin position="682"/>
        <end position="775"/>
    </location>
</feature>
<feature type="domain" description="Fibronectin type-III" evidence="4">
    <location>
        <begin position="461"/>
        <end position="556"/>
    </location>
</feature>
<protein>
    <submittedName>
        <fullName evidence="5">Fibronectin type III domain-containing protein</fullName>
    </submittedName>
</protein>
<keyword evidence="3" id="KW-0624">Polysaccharide degradation</keyword>
<dbReference type="GO" id="GO:0016798">
    <property type="term" value="F:hydrolase activity, acting on glycosyl bonds"/>
    <property type="evidence" value="ECO:0007669"/>
    <property type="project" value="UniProtKB-KW"/>
</dbReference>
<reference evidence="5" key="1">
    <citation type="submission" date="2021-10" db="EMBL/GenBank/DDBJ databases">
        <title>Novel species in genus Arthrobacter.</title>
        <authorList>
            <person name="Liu Y."/>
        </authorList>
    </citation>
    <scope>NUCLEOTIDE SEQUENCE</scope>
    <source>
        <strain evidence="5">Zg-Y453</strain>
    </source>
</reference>
<accession>A0A9X1SEF9</accession>
<evidence type="ECO:0000256" key="3">
    <source>
        <dbReference type="ARBA" id="ARBA00023326"/>
    </source>
</evidence>
<dbReference type="CDD" id="cd00063">
    <property type="entry name" value="FN3"/>
    <property type="match status" value="4"/>
</dbReference>
<dbReference type="InterPro" id="IPR003961">
    <property type="entry name" value="FN3_dom"/>
</dbReference>
<name>A0A9X1SEF9_9MICC</name>
<comment type="caution">
    <text evidence="5">The sequence shown here is derived from an EMBL/GenBank/DDBJ whole genome shotgun (WGS) entry which is preliminary data.</text>
</comment>
<dbReference type="Gene3D" id="2.60.40.10">
    <property type="entry name" value="Immunoglobulins"/>
    <property type="match status" value="4"/>
</dbReference>
<dbReference type="InterPro" id="IPR013783">
    <property type="entry name" value="Ig-like_fold"/>
</dbReference>
<feature type="non-terminal residue" evidence="5">
    <location>
        <position position="1"/>
    </location>
</feature>
<feature type="domain" description="Fibronectin type-III" evidence="4">
    <location>
        <begin position="29"/>
        <end position="113"/>
    </location>
</feature>
<dbReference type="PRINTS" id="PR00014">
    <property type="entry name" value="FNTYPEIII"/>
</dbReference>
<dbReference type="EMBL" id="JAJFZV010000023">
    <property type="protein sequence ID" value="MCC3299832.1"/>
    <property type="molecule type" value="Genomic_DNA"/>
</dbReference>
<organism evidence="5 6">
    <name type="scientific">Arthrobacter caoxuetaonis</name>
    <dbReference type="NCBI Taxonomy" id="2886935"/>
    <lineage>
        <taxon>Bacteria</taxon>
        <taxon>Bacillati</taxon>
        <taxon>Actinomycetota</taxon>
        <taxon>Actinomycetes</taxon>
        <taxon>Micrococcales</taxon>
        <taxon>Micrococcaceae</taxon>
        <taxon>Arthrobacter</taxon>
    </lineage>
</organism>
<keyword evidence="1" id="KW-0677">Repeat</keyword>
<keyword evidence="3" id="KW-0119">Carbohydrate metabolism</keyword>
<evidence type="ECO:0000259" key="4">
    <source>
        <dbReference type="PROSITE" id="PS50853"/>
    </source>
</evidence>
<dbReference type="PANTHER" id="PTHR13817:SF166">
    <property type="entry name" value="NEURONAL IGCAM-RELATED"/>
    <property type="match status" value="1"/>
</dbReference>
<proteinExistence type="predicted"/>
<dbReference type="SUPFAM" id="SSF49265">
    <property type="entry name" value="Fibronectin type III"/>
    <property type="match status" value="2"/>
</dbReference>
<dbReference type="RefSeq" id="WP_227897855.1">
    <property type="nucleotide sequence ID" value="NZ_JAJFZV010000023.1"/>
</dbReference>
<dbReference type="InterPro" id="IPR036116">
    <property type="entry name" value="FN3_sf"/>
</dbReference>